<proteinExistence type="predicted"/>
<comment type="caution">
    <text evidence="1">The sequence shown here is derived from an EMBL/GenBank/DDBJ whole genome shotgun (WGS) entry which is preliminary data.</text>
</comment>
<dbReference type="OrthoDB" id="3535601at2"/>
<protein>
    <submittedName>
        <fullName evidence="1">Uncharacterized protein</fullName>
    </submittedName>
</protein>
<gene>
    <name evidence="1" type="ORF">FDA94_19435</name>
</gene>
<dbReference type="EMBL" id="SZQA01000018">
    <property type="protein sequence ID" value="TKK86964.1"/>
    <property type="molecule type" value="Genomic_DNA"/>
</dbReference>
<sequence length="151" mass="17301">MRLIAGLSDVVPLDSIYGVTDLGALDLPGEPGVWEIEWKQDEGPSWLTPGRNGLLMTQYGPGPFHLRYELWDADPGDPAERSWTGRVHFASGRLAAYTLDEENETYEEFDLGRAGAEWNVRVDWWSLREALRPEFAVHEVRGQVLRFRFWP</sequence>
<dbReference type="AlphaFoldDB" id="A0A4U3MFA4"/>
<dbReference type="Proteomes" id="UP000308705">
    <property type="component" value="Unassembled WGS sequence"/>
</dbReference>
<accession>A0A4U3MFA4</accession>
<reference evidence="1 2" key="1">
    <citation type="submission" date="2019-04" db="EMBL/GenBank/DDBJ databases">
        <title>Herbidospora sp. NEAU-GS14.nov., a novel actinomycete isolated from soil.</title>
        <authorList>
            <person name="Han L."/>
        </authorList>
    </citation>
    <scope>NUCLEOTIDE SEQUENCE [LARGE SCALE GENOMIC DNA]</scope>
    <source>
        <strain evidence="1 2">NEAU-GS14</strain>
    </source>
</reference>
<organism evidence="1 2">
    <name type="scientific">Herbidospora galbida</name>
    <dbReference type="NCBI Taxonomy" id="2575442"/>
    <lineage>
        <taxon>Bacteria</taxon>
        <taxon>Bacillati</taxon>
        <taxon>Actinomycetota</taxon>
        <taxon>Actinomycetes</taxon>
        <taxon>Streptosporangiales</taxon>
        <taxon>Streptosporangiaceae</taxon>
        <taxon>Herbidospora</taxon>
    </lineage>
</organism>
<name>A0A4U3MFA4_9ACTN</name>
<keyword evidence="2" id="KW-1185">Reference proteome</keyword>
<evidence type="ECO:0000313" key="2">
    <source>
        <dbReference type="Proteomes" id="UP000308705"/>
    </source>
</evidence>
<dbReference type="RefSeq" id="WP_137248490.1">
    <property type="nucleotide sequence ID" value="NZ_SZQA01000018.1"/>
</dbReference>
<evidence type="ECO:0000313" key="1">
    <source>
        <dbReference type="EMBL" id="TKK86964.1"/>
    </source>
</evidence>